<dbReference type="Proteomes" id="UP001143362">
    <property type="component" value="Unassembled WGS sequence"/>
</dbReference>
<dbReference type="PANTHER" id="PTHR43245:SF58">
    <property type="entry name" value="BLL5923 PROTEIN"/>
    <property type="match status" value="1"/>
</dbReference>
<feature type="domain" description="NAD-dependent epimerase/dehydratase" evidence="1">
    <location>
        <begin position="20"/>
        <end position="213"/>
    </location>
</feature>
<dbReference type="SUPFAM" id="SSF51735">
    <property type="entry name" value="NAD(P)-binding Rossmann-fold domains"/>
    <property type="match status" value="1"/>
</dbReference>
<name>A0ABT3TFU2_9GAMM</name>
<organism evidence="2 3">
    <name type="scientific">Candidatus Litorirhabdus singularis</name>
    <dbReference type="NCBI Taxonomy" id="2518993"/>
    <lineage>
        <taxon>Bacteria</taxon>
        <taxon>Pseudomonadati</taxon>
        <taxon>Pseudomonadota</taxon>
        <taxon>Gammaproteobacteria</taxon>
        <taxon>Cellvibrionales</taxon>
        <taxon>Halieaceae</taxon>
        <taxon>Candidatus Litorirhabdus</taxon>
    </lineage>
</organism>
<accession>A0ABT3TFU2</accession>
<evidence type="ECO:0000259" key="1">
    <source>
        <dbReference type="Pfam" id="PF01370"/>
    </source>
</evidence>
<reference evidence="2" key="1">
    <citation type="submission" date="2019-02" db="EMBL/GenBank/DDBJ databases">
        <authorList>
            <person name="Li S.-H."/>
        </authorList>
    </citation>
    <scope>NUCLEOTIDE SEQUENCE</scope>
    <source>
        <strain evidence="2">IMCC14734</strain>
    </source>
</reference>
<gene>
    <name evidence="2" type="ORF">EYC98_09895</name>
</gene>
<protein>
    <submittedName>
        <fullName evidence="2">NAD-dependent epimerase/dehydratase family protein</fullName>
    </submittedName>
</protein>
<dbReference type="PANTHER" id="PTHR43245">
    <property type="entry name" value="BIFUNCTIONAL POLYMYXIN RESISTANCE PROTEIN ARNA"/>
    <property type="match status" value="1"/>
</dbReference>
<dbReference type="InterPro" id="IPR036291">
    <property type="entry name" value="NAD(P)-bd_dom_sf"/>
</dbReference>
<evidence type="ECO:0000313" key="2">
    <source>
        <dbReference type="EMBL" id="MCX2981176.1"/>
    </source>
</evidence>
<dbReference type="Pfam" id="PF01370">
    <property type="entry name" value="Epimerase"/>
    <property type="match status" value="1"/>
</dbReference>
<evidence type="ECO:0000313" key="3">
    <source>
        <dbReference type="Proteomes" id="UP001143362"/>
    </source>
</evidence>
<dbReference type="InterPro" id="IPR050177">
    <property type="entry name" value="Lipid_A_modif_metabolic_enz"/>
</dbReference>
<comment type="caution">
    <text evidence="2">The sequence shown here is derived from an EMBL/GenBank/DDBJ whole genome shotgun (WGS) entry which is preliminary data.</text>
</comment>
<dbReference type="Gene3D" id="3.40.50.720">
    <property type="entry name" value="NAD(P)-binding Rossmann-like Domain"/>
    <property type="match status" value="1"/>
</dbReference>
<sequence length="313" mass="33582">MEGSLGSPFLLTRILFMKCLVTGATGFIGAALSKELDARGYELVLVTHHTATSPLANVPVYAIDLGRDAIPGELLTGVEWVFHCAGIAHQQASDDDYRRVNHQASLDLAAQALAAGVASFIFLSSVKAEAAAASAYGQWKWKTEQALEQLSVGSGMAIQCLRPALVYGPGVGGNLGQLITAVRGHMPMPPSAGARSLVSISDLVEALCTMAEQQPATFRCLTATDGQEYSTRRLYQAIRAGLGWNPGSAWLPTSGWRLACMGLDLVTQRVRGDTWSRMFGEELYSSEALRSELGWQPQLTFEQATSTMLKATN</sequence>
<proteinExistence type="predicted"/>
<dbReference type="InterPro" id="IPR001509">
    <property type="entry name" value="Epimerase_deHydtase"/>
</dbReference>
<keyword evidence="3" id="KW-1185">Reference proteome</keyword>
<dbReference type="EMBL" id="SHNN01000002">
    <property type="protein sequence ID" value="MCX2981176.1"/>
    <property type="molecule type" value="Genomic_DNA"/>
</dbReference>